<dbReference type="HAMAP" id="MF_01007">
    <property type="entry name" value="16SrRNA_methyltr_H"/>
    <property type="match status" value="1"/>
</dbReference>
<sequence>MRRGAETLFLGSYVNKIDAKGRLATPARFRRALDVEKGGAIYCIPSTDEPCLECGGADYIETLLASIAALDPFSRERRSLERTVTAKITEVSLDKEGRVVLPQSLRTHASLNGEALFAGLGHSFQIWNPAEFDKVLAEEEKIVGDAKLGVVSYAAHAPVMVSEVLAALAPRAGGVYVDATFGGGGYTRAILKAAECTVFGFDRDRSALDRARNWAGEFGDRLRLVNRPFAQMMEGLREAEVAAVDGVVFDLGVSSMQLDEAERGFSFRHEGPLSMRMDGGKPDAGDVVAAASAQELAAIFRIYGEEKRSGVIAKAIVAARAAGPIVTTTSLAAIVEKAAPSPASKIHPATRVFQALRIFINDELGQLAAGLRAAESLLRPAGRLAAAESVPESQEALQVKACGGRTRHAARAQTRIMMCAVVFVFIFAALGVRLAYISFGQIKPSARLASVNLADAQRPEIVDRQGALLATDLPMIALEVAGREVWDAREAAVKLAEVLPEIDSAALEEKLREGRYVEVRADLTPLEREAVFNLGLPGVRFAARVKRFYPQADLGAHVVGHAEPGKGGVMGLEKVANTRRDNRQMRASIDIRVQQVLEDEISSTMHQFNAKAAWGAVMDVATGEVIALASLPDFDPNAPGAAPADSRRNRATYDLYELGSAFKAFTAAAALEDNIAEESSTYDATGFVGAVPGFAPRYAILISFDDPQPTEETYGYATAGSKPRISVSGEITVRLSELAGEICPSDPMVAGLTADSRAVEKGFLFAALPGAVVDGSRFIPQAENLGAAAVLAAPGATTRLPLIVDENPRRRLAAMAAAFFSRQPSMIAGITGTNGKTSTAWFASEIWRLCGQHVGSVGTLGAIADGFVQKLAHTTPDPVTLHQTLDCLVDGGVTHLAMEVSSHGLDQYRADSVRFSIAAFTNITQDHLDYHDSFDAYFDAKARLFGELPLALNTVVTNADGAGADRIAMIAEQRGARIFSTGRLGRNLQLVDLAPTPSGLEIKVHANGVAYNLQLPLIGAFQAENALLAAGIVIVSGEPAERVLPLLEKLSGVPGRMQRAGEISFAKGEAGVYVDYAHTPDAVATALKAIRPHAKGRIIAIIGAGGDRDKTKRQLMGAAASRYADAVIVSDDNPRMEDPAAIRREVLKGCPEAREIGDRREAITEGVAKLMAGDVLLIAGKGHETGQQELINSNLWTAYEAAAATGGVLCARGDDAKEWVAEEWSANGISIDTRSLKPGDMFVALRDARDGHEFLQHAFEAGATVALVARAPEDAPEGAPLLVVGDTLDGLRDLAIAARTRNFGKRIAVTGSAGKTSTKEILRGVLSASGAVHAADKSFNNHWGVPLTLARLPMRADYGVFEIGMNHAGEITPLTKLVRPHAAIVTTVGAAHLEFFDSIEGIAEAKAEIFTGLAPGGVAILPIDNEYFLLLKKRAEEAGAAGFITFGESDGADFQLTRYAPAESGAQIAIKIKGARREVSVGIPGRHQAVNMLAALAAADAVGADLEVALDALAGLKPAEGRGARLLIAVDGGEATLIDESYNANPASMAAAISLLGATPVKQGGRRIAVLGEMLELGPEAPVLHANLAKVLVAAKVDRVYAAGDLMRHLWDVLPPQMRGLYAGSAVGLVGPVEDAVAPGDVVMVKGSNASKVSAIARALSQRGKQEESTL</sequence>
<evidence type="ECO:0000256" key="9">
    <source>
        <dbReference type="ARBA" id="ARBA00022840"/>
    </source>
</evidence>
<proteinExistence type="inferred from homology"/>
<evidence type="ECO:0000256" key="13">
    <source>
        <dbReference type="ARBA" id="ARBA00023125"/>
    </source>
</evidence>
<dbReference type="InterPro" id="IPR020603">
    <property type="entry name" value="MraZ_dom"/>
</dbReference>
<evidence type="ECO:0000256" key="4">
    <source>
        <dbReference type="ARBA" id="ARBA00022490"/>
    </source>
</evidence>
<keyword evidence="7" id="KW-0677">Repeat</keyword>
<dbReference type="InterPro" id="IPR051046">
    <property type="entry name" value="MurCDEF_CellWall_CoF430Synth"/>
</dbReference>
<comment type="similarity">
    <text evidence="2">Belongs to the MurCDEF family. MurE subfamily.</text>
</comment>
<dbReference type="Pfam" id="PF00905">
    <property type="entry name" value="Transpeptidase"/>
    <property type="match status" value="1"/>
</dbReference>
<gene>
    <name evidence="21" type="ORF">SCF082_LOCUS23143</name>
</gene>
<comment type="caution">
    <text evidence="21">The sequence shown here is derived from an EMBL/GenBank/DDBJ whole genome shotgun (WGS) entry which is preliminary data.</text>
</comment>
<evidence type="ECO:0000256" key="19">
    <source>
        <dbReference type="SAM" id="Phobius"/>
    </source>
</evidence>
<dbReference type="HAMAP" id="MF_02019">
    <property type="entry name" value="MurF"/>
    <property type="match status" value="1"/>
</dbReference>
<feature type="domain" description="SpoVT-AbrB" evidence="20">
    <location>
        <begin position="12"/>
        <end position="59"/>
    </location>
</feature>
<keyword evidence="17" id="KW-0961">Cell wall biogenesis/degradation</keyword>
<dbReference type="SUPFAM" id="SSF53335">
    <property type="entry name" value="S-adenosyl-L-methionine-dependent methyltransferases"/>
    <property type="match status" value="1"/>
</dbReference>
<keyword evidence="4" id="KW-0963">Cytoplasm</keyword>
<dbReference type="SUPFAM" id="SSF63418">
    <property type="entry name" value="MurE/MurF N-terminal domain"/>
    <property type="match status" value="2"/>
</dbReference>
<dbReference type="CDD" id="cd16321">
    <property type="entry name" value="MraZ_C"/>
    <property type="match status" value="1"/>
</dbReference>
<dbReference type="PANTHER" id="PTHR43024">
    <property type="entry name" value="UDP-N-ACETYLMURAMOYL-TRIPEPTIDE--D-ALANYL-D-ALANINE LIGASE"/>
    <property type="match status" value="1"/>
</dbReference>
<dbReference type="InterPro" id="IPR001460">
    <property type="entry name" value="PCN-bd_Tpept"/>
</dbReference>
<accession>A0ABP0LLD9</accession>
<feature type="transmembrane region" description="Helical" evidence="19">
    <location>
        <begin position="416"/>
        <end position="436"/>
    </location>
</feature>
<evidence type="ECO:0000256" key="3">
    <source>
        <dbReference type="ARBA" id="ARBA00013860"/>
    </source>
</evidence>
<dbReference type="InterPro" id="IPR036138">
    <property type="entry name" value="PBP_dimer_sf"/>
</dbReference>
<dbReference type="Gene3D" id="1.10.150.170">
    <property type="entry name" value="Putative methyltransferase TM0872, insert domain"/>
    <property type="match status" value="1"/>
</dbReference>
<evidence type="ECO:0000256" key="18">
    <source>
        <dbReference type="ARBA" id="ARBA00031461"/>
    </source>
</evidence>
<dbReference type="InterPro" id="IPR005761">
    <property type="entry name" value="UDP-N-AcMur-Glu-dNH2Pim_ligase"/>
</dbReference>
<dbReference type="NCBIfam" id="NF010693">
    <property type="entry name" value="PRK14093.1"/>
    <property type="match status" value="1"/>
</dbReference>
<dbReference type="NCBIfam" id="NF001126">
    <property type="entry name" value="PRK00139.1-4"/>
    <property type="match status" value="1"/>
</dbReference>
<dbReference type="InterPro" id="IPR012338">
    <property type="entry name" value="Beta-lactam/transpept-like"/>
</dbReference>
<dbReference type="SUPFAM" id="SSF89447">
    <property type="entry name" value="AbrB/MazE/MraZ-like"/>
    <property type="match status" value="1"/>
</dbReference>
<evidence type="ECO:0000313" key="21">
    <source>
        <dbReference type="EMBL" id="CAK9039542.1"/>
    </source>
</evidence>
<keyword evidence="10" id="KW-0133">Cell shape</keyword>
<evidence type="ECO:0000256" key="6">
    <source>
        <dbReference type="ARBA" id="ARBA00022618"/>
    </source>
</evidence>
<dbReference type="NCBIfam" id="NF001124">
    <property type="entry name" value="PRK00139.1-2"/>
    <property type="match status" value="1"/>
</dbReference>
<keyword evidence="22" id="KW-1185">Reference proteome</keyword>
<keyword evidence="5 21" id="KW-0436">Ligase</keyword>
<evidence type="ECO:0000256" key="14">
    <source>
        <dbReference type="ARBA" id="ARBA00023136"/>
    </source>
</evidence>
<dbReference type="InterPro" id="IPR036565">
    <property type="entry name" value="Mur-like_cat_sf"/>
</dbReference>
<dbReference type="CDD" id="cd16320">
    <property type="entry name" value="MraZ_N"/>
    <property type="match status" value="1"/>
</dbReference>
<name>A0ABP0LLD9_9DINO</name>
<keyword evidence="13" id="KW-0238">DNA-binding</keyword>
<dbReference type="EMBL" id="CAXAMM010016668">
    <property type="protein sequence ID" value="CAK9039542.1"/>
    <property type="molecule type" value="Genomic_DNA"/>
</dbReference>
<keyword evidence="15" id="KW-0804">Transcription</keyword>
<keyword evidence="6" id="KW-0132">Cell division</keyword>
<dbReference type="InterPro" id="IPR038619">
    <property type="entry name" value="MraZ_sf"/>
</dbReference>
<dbReference type="GO" id="GO:0016874">
    <property type="term" value="F:ligase activity"/>
    <property type="evidence" value="ECO:0007669"/>
    <property type="project" value="UniProtKB-KW"/>
</dbReference>
<keyword evidence="16" id="KW-0131">Cell cycle</keyword>
<dbReference type="PANTHER" id="PTHR43024:SF1">
    <property type="entry name" value="UDP-N-ACETYLMURAMOYL-TRIPEPTIDE--D-ALANYL-D-ALANINE LIGASE"/>
    <property type="match status" value="1"/>
</dbReference>
<keyword evidence="12" id="KW-0805">Transcription regulation</keyword>
<dbReference type="HAMAP" id="MF_00208">
    <property type="entry name" value="MurE"/>
    <property type="match status" value="1"/>
</dbReference>
<keyword evidence="9" id="KW-0067">ATP-binding</keyword>
<dbReference type="Gene3D" id="3.90.190.20">
    <property type="entry name" value="Mur ligase, C-terminal domain"/>
    <property type="match status" value="2"/>
</dbReference>
<dbReference type="Gene3D" id="3.40.1390.10">
    <property type="entry name" value="MurE/MurF, N-terminal domain"/>
    <property type="match status" value="2"/>
</dbReference>
<evidence type="ECO:0000256" key="12">
    <source>
        <dbReference type="ARBA" id="ARBA00023015"/>
    </source>
</evidence>
<evidence type="ECO:0000256" key="10">
    <source>
        <dbReference type="ARBA" id="ARBA00022960"/>
    </source>
</evidence>
<comment type="subcellular location">
    <subcellularLocation>
        <location evidence="1">Membrane</location>
    </subcellularLocation>
</comment>
<evidence type="ECO:0000256" key="15">
    <source>
        <dbReference type="ARBA" id="ARBA00023163"/>
    </source>
</evidence>
<dbReference type="Gene3D" id="3.40.50.150">
    <property type="entry name" value="Vaccinia Virus protein VP39"/>
    <property type="match status" value="1"/>
</dbReference>
<dbReference type="Pfam" id="PF02381">
    <property type="entry name" value="MraZ"/>
    <property type="match status" value="1"/>
</dbReference>
<evidence type="ECO:0000256" key="8">
    <source>
        <dbReference type="ARBA" id="ARBA00022741"/>
    </source>
</evidence>
<evidence type="ECO:0000256" key="16">
    <source>
        <dbReference type="ARBA" id="ARBA00023306"/>
    </source>
</evidence>
<dbReference type="SUPFAM" id="SSF56601">
    <property type="entry name" value="beta-lactamase/transpeptidase-like"/>
    <property type="match status" value="1"/>
</dbReference>
<keyword evidence="8" id="KW-0547">Nucleotide-binding</keyword>
<dbReference type="InterPro" id="IPR004101">
    <property type="entry name" value="Mur_ligase_C"/>
</dbReference>
<dbReference type="InterPro" id="IPR023397">
    <property type="entry name" value="SAM-dep_MeTrfase_MraW_recog"/>
</dbReference>
<dbReference type="SUPFAM" id="SSF81799">
    <property type="entry name" value="Putative methyltransferase TM0872, insert domain"/>
    <property type="match status" value="1"/>
</dbReference>
<dbReference type="InterPro" id="IPR035644">
    <property type="entry name" value="MraZ_C"/>
</dbReference>
<dbReference type="Pfam" id="PF08245">
    <property type="entry name" value="Mur_ligase_M"/>
    <property type="match status" value="2"/>
</dbReference>
<keyword evidence="14 19" id="KW-0472">Membrane</keyword>
<dbReference type="NCBIfam" id="TIGR00006">
    <property type="entry name" value="16S rRNA (cytosine(1402)-N(4))-methyltransferase RsmH"/>
    <property type="match status" value="1"/>
</dbReference>
<evidence type="ECO:0000256" key="1">
    <source>
        <dbReference type="ARBA" id="ARBA00004370"/>
    </source>
</evidence>
<dbReference type="InterPro" id="IPR036615">
    <property type="entry name" value="Mur_ligase_C_dom_sf"/>
</dbReference>
<dbReference type="Gene3D" id="3.90.1310.10">
    <property type="entry name" value="Penicillin-binding protein 2a (Domain 2)"/>
    <property type="match status" value="1"/>
</dbReference>
<dbReference type="InterPro" id="IPR000713">
    <property type="entry name" value="Mur_ligase_N"/>
</dbReference>
<evidence type="ECO:0000256" key="11">
    <source>
        <dbReference type="ARBA" id="ARBA00022984"/>
    </source>
</evidence>
<dbReference type="Pfam" id="PF03717">
    <property type="entry name" value="PBP_dimer"/>
    <property type="match status" value="1"/>
</dbReference>
<dbReference type="InterPro" id="IPR005311">
    <property type="entry name" value="PBP_dimer"/>
</dbReference>
<dbReference type="HAMAP" id="MF_01008">
    <property type="entry name" value="MraZ"/>
    <property type="match status" value="1"/>
</dbReference>
<feature type="domain" description="SpoVT-AbrB" evidence="20">
    <location>
        <begin position="88"/>
        <end position="131"/>
    </location>
</feature>
<dbReference type="NCBIfam" id="TIGR01085">
    <property type="entry name" value="murE"/>
    <property type="match status" value="1"/>
</dbReference>
<dbReference type="InterPro" id="IPR005863">
    <property type="entry name" value="UDP-N-AcMur_synth"/>
</dbReference>
<dbReference type="InterPro" id="IPR007159">
    <property type="entry name" value="SpoVT-AbrB_dom"/>
</dbReference>
<dbReference type="InterPro" id="IPR013221">
    <property type="entry name" value="Mur_ligase_cen"/>
</dbReference>
<evidence type="ECO:0000259" key="20">
    <source>
        <dbReference type="PROSITE" id="PS51740"/>
    </source>
</evidence>
<dbReference type="InterPro" id="IPR002903">
    <property type="entry name" value="RsmH"/>
</dbReference>
<keyword evidence="19" id="KW-1133">Transmembrane helix</keyword>
<keyword evidence="19" id="KW-0812">Transmembrane</keyword>
<dbReference type="Gene3D" id="3.40.710.10">
    <property type="entry name" value="DD-peptidase/beta-lactamase superfamily"/>
    <property type="match status" value="1"/>
</dbReference>
<dbReference type="InterPro" id="IPR029063">
    <property type="entry name" value="SAM-dependent_MTases_sf"/>
</dbReference>
<dbReference type="NCBIfam" id="TIGR01143">
    <property type="entry name" value="murF"/>
    <property type="match status" value="1"/>
</dbReference>
<dbReference type="Pfam" id="PF01225">
    <property type="entry name" value="Mur_ligase"/>
    <property type="match status" value="1"/>
</dbReference>
<dbReference type="Gene3D" id="3.40.1550.20">
    <property type="entry name" value="Transcriptional regulator MraZ domain"/>
    <property type="match status" value="1"/>
</dbReference>
<evidence type="ECO:0000313" key="22">
    <source>
        <dbReference type="Proteomes" id="UP001642464"/>
    </source>
</evidence>
<evidence type="ECO:0000256" key="2">
    <source>
        <dbReference type="ARBA" id="ARBA00005898"/>
    </source>
</evidence>
<dbReference type="SUPFAM" id="SSF53244">
    <property type="entry name" value="MurD-like peptide ligases, peptide-binding domain"/>
    <property type="match status" value="2"/>
</dbReference>
<organism evidence="21 22">
    <name type="scientific">Durusdinium trenchii</name>
    <dbReference type="NCBI Taxonomy" id="1381693"/>
    <lineage>
        <taxon>Eukaryota</taxon>
        <taxon>Sar</taxon>
        <taxon>Alveolata</taxon>
        <taxon>Dinophyceae</taxon>
        <taxon>Suessiales</taxon>
        <taxon>Symbiodiniaceae</taxon>
        <taxon>Durusdinium</taxon>
    </lineage>
</organism>
<dbReference type="Pfam" id="PF01795">
    <property type="entry name" value="Methyltransf_5"/>
    <property type="match status" value="1"/>
</dbReference>
<dbReference type="SUPFAM" id="SSF53623">
    <property type="entry name" value="MurD-like peptide ligases, catalytic domain"/>
    <property type="match status" value="2"/>
</dbReference>
<dbReference type="InterPro" id="IPR035642">
    <property type="entry name" value="MraZ_N"/>
</dbReference>
<dbReference type="PROSITE" id="PS51740">
    <property type="entry name" value="SPOVT_ABRB"/>
    <property type="match status" value="2"/>
</dbReference>
<dbReference type="CDD" id="cd02440">
    <property type="entry name" value="AdoMet_MTases"/>
    <property type="match status" value="1"/>
</dbReference>
<evidence type="ECO:0000256" key="5">
    <source>
        <dbReference type="ARBA" id="ARBA00022598"/>
    </source>
</evidence>
<dbReference type="Proteomes" id="UP001642464">
    <property type="component" value="Unassembled WGS sequence"/>
</dbReference>
<protein>
    <recommendedName>
        <fullName evidence="3">Transcriptional regulator MraZ</fullName>
    </recommendedName>
    <alternativeName>
        <fullName evidence="18">UDP-MurNAc-pentapeptide synthetase</fullName>
    </alternativeName>
</protein>
<dbReference type="InterPro" id="IPR003444">
    <property type="entry name" value="MraZ"/>
</dbReference>
<dbReference type="InterPro" id="IPR037914">
    <property type="entry name" value="SpoVT-AbrB_sf"/>
</dbReference>
<dbReference type="Pfam" id="PF02875">
    <property type="entry name" value="Mur_ligase_C"/>
    <property type="match status" value="2"/>
</dbReference>
<dbReference type="SUPFAM" id="SSF56519">
    <property type="entry name" value="Penicillin binding protein dimerisation domain"/>
    <property type="match status" value="1"/>
</dbReference>
<evidence type="ECO:0000256" key="17">
    <source>
        <dbReference type="ARBA" id="ARBA00023316"/>
    </source>
</evidence>
<evidence type="ECO:0000256" key="7">
    <source>
        <dbReference type="ARBA" id="ARBA00022737"/>
    </source>
</evidence>
<keyword evidence="11" id="KW-0573">Peptidoglycan synthesis</keyword>
<reference evidence="21 22" key="1">
    <citation type="submission" date="2024-02" db="EMBL/GenBank/DDBJ databases">
        <authorList>
            <person name="Chen Y."/>
            <person name="Shah S."/>
            <person name="Dougan E. K."/>
            <person name="Thang M."/>
            <person name="Chan C."/>
        </authorList>
    </citation>
    <scope>NUCLEOTIDE SEQUENCE [LARGE SCALE GENOMIC DNA]</scope>
</reference>
<dbReference type="InterPro" id="IPR035911">
    <property type="entry name" value="MurE/MurF_N"/>
</dbReference>
<dbReference type="Gene3D" id="3.40.1190.10">
    <property type="entry name" value="Mur-like, catalytic domain"/>
    <property type="match status" value="2"/>
</dbReference>